<comment type="caution">
    <text evidence="14">The sequence shown here is derived from an EMBL/GenBank/DDBJ whole genome shotgun (WGS) entry which is preliminary data.</text>
</comment>
<protein>
    <submittedName>
        <fullName evidence="14">(spotted green pufferfish) hypothetical protein</fullName>
    </submittedName>
</protein>
<dbReference type="PROSITE" id="PS00028">
    <property type="entry name" value="ZINC_FINGER_C2H2_1"/>
    <property type="match status" value="3"/>
</dbReference>
<dbReference type="InterPro" id="IPR013087">
    <property type="entry name" value="Znf_C2H2_type"/>
</dbReference>
<evidence type="ECO:0000256" key="2">
    <source>
        <dbReference type="ARBA" id="ARBA00006991"/>
    </source>
</evidence>
<dbReference type="GO" id="GO:0000978">
    <property type="term" value="F:RNA polymerase II cis-regulatory region sequence-specific DNA binding"/>
    <property type="evidence" value="ECO:0007669"/>
    <property type="project" value="TreeGrafter"/>
</dbReference>
<dbReference type="PANTHER" id="PTHR23235">
    <property type="entry name" value="KRUEPPEL-LIKE TRANSCRIPTION FACTOR"/>
    <property type="match status" value="1"/>
</dbReference>
<evidence type="ECO:0000256" key="10">
    <source>
        <dbReference type="ARBA" id="ARBA00023242"/>
    </source>
</evidence>
<evidence type="ECO:0000256" key="9">
    <source>
        <dbReference type="ARBA" id="ARBA00023163"/>
    </source>
</evidence>
<evidence type="ECO:0000256" key="5">
    <source>
        <dbReference type="ARBA" id="ARBA00022771"/>
    </source>
</evidence>
<evidence type="ECO:0000256" key="8">
    <source>
        <dbReference type="ARBA" id="ARBA00023125"/>
    </source>
</evidence>
<dbReference type="InterPro" id="IPR036236">
    <property type="entry name" value="Znf_C2H2_sf"/>
</dbReference>
<evidence type="ECO:0000256" key="3">
    <source>
        <dbReference type="ARBA" id="ARBA00022723"/>
    </source>
</evidence>
<keyword evidence="6" id="KW-0862">Zinc</keyword>
<dbReference type="GO" id="GO:0008270">
    <property type="term" value="F:zinc ion binding"/>
    <property type="evidence" value="ECO:0007669"/>
    <property type="project" value="UniProtKB-KW"/>
</dbReference>
<dbReference type="KEGG" id="tng:GSTEN00027927G001"/>
<evidence type="ECO:0000256" key="11">
    <source>
        <dbReference type="PROSITE-ProRule" id="PRU00042"/>
    </source>
</evidence>
<keyword evidence="5 11" id="KW-0863">Zinc-finger</keyword>
<evidence type="ECO:0000256" key="4">
    <source>
        <dbReference type="ARBA" id="ARBA00022737"/>
    </source>
</evidence>
<sequence length="378" mass="42573">NVLQTKSEMESYMPRHPQDIMNSKLACRDGPLMLEPAVTEDSVSPYSVNMSLLLPDVTYLQPGPSRTARDIKTQGPQSLTQRNVLPILPEYPGVCSQAESTCSNLFIKQEVPEFQDVSLFQLLNSDLEQFFHAPHLNSMNSPNLPIGNLHVGSPLNASKPTQQDECFPQVSHQVRLMYLPPSPPNSEPSSPEREKHLSQNLSPPPSYEASIASKFHFHSRLLPDQGHTPCGVPNQSPEENSGSGLVHFEFPDPIHPIPVQTTPRLAAPSPVLAQLAPFKSNRRTNPDLERRRIHHCIVPGCKKVYTKSSHLKAHQRTHTGEKPYQCSWEGCEWRFARSDELTRHFRKHTGAKPFQCCVCSRCFSRSDHLALHMKRHQS</sequence>
<dbReference type="FunFam" id="3.30.160.60:FF:000446">
    <property type="entry name" value="Zinc finger protein"/>
    <property type="match status" value="1"/>
</dbReference>
<comment type="subcellular location">
    <subcellularLocation>
        <location evidence="1">Nucleus</location>
    </subcellularLocation>
</comment>
<dbReference type="GO" id="GO:0005634">
    <property type="term" value="C:nucleus"/>
    <property type="evidence" value="ECO:0007669"/>
    <property type="project" value="UniProtKB-SubCell"/>
</dbReference>
<evidence type="ECO:0000256" key="12">
    <source>
        <dbReference type="SAM" id="MobiDB-lite"/>
    </source>
</evidence>
<keyword evidence="7" id="KW-0805">Transcription regulation</keyword>
<evidence type="ECO:0000313" key="14">
    <source>
        <dbReference type="EMBL" id="CAG07304.1"/>
    </source>
</evidence>
<feature type="domain" description="C2H2-type" evidence="13">
    <location>
        <begin position="354"/>
        <end position="378"/>
    </location>
</feature>
<reference evidence="14" key="1">
    <citation type="journal article" date="2004" name="Nature">
        <title>Genome duplication in the teleost fish Tetraodon nigroviridis reveals the early vertebrate proto-karyotype.</title>
        <authorList>
            <person name="Jaillon O."/>
            <person name="Aury J.-M."/>
            <person name="Brunet F."/>
            <person name="Petit J.-L."/>
            <person name="Stange-Thomann N."/>
            <person name="Mauceli E."/>
            <person name="Bouneau L."/>
            <person name="Fischer C."/>
            <person name="Ozouf-Costaz C."/>
            <person name="Bernot A."/>
            <person name="Nicaud S."/>
            <person name="Jaffe D."/>
            <person name="Fisher S."/>
            <person name="Lutfalla G."/>
            <person name="Dossat C."/>
            <person name="Segurens B."/>
            <person name="Dasilva C."/>
            <person name="Salanoubat M."/>
            <person name="Levy M."/>
            <person name="Boudet N."/>
            <person name="Castellano S."/>
            <person name="Anthouard V."/>
            <person name="Jubin C."/>
            <person name="Castelli V."/>
            <person name="Katinka M."/>
            <person name="Vacherie B."/>
            <person name="Biemont C."/>
            <person name="Skalli Z."/>
            <person name="Cattolico L."/>
            <person name="Poulain J."/>
            <person name="De Berardinis V."/>
            <person name="Cruaud C."/>
            <person name="Duprat S."/>
            <person name="Brottier P."/>
            <person name="Coutanceau J.-P."/>
            <person name="Gouzy J."/>
            <person name="Parra G."/>
            <person name="Lardier G."/>
            <person name="Chapple C."/>
            <person name="McKernan K.J."/>
            <person name="McEwan P."/>
            <person name="Bosak S."/>
            <person name="Kellis M."/>
            <person name="Volff J.-N."/>
            <person name="Guigo R."/>
            <person name="Zody M.C."/>
            <person name="Mesirov J."/>
            <person name="Lindblad-Toh K."/>
            <person name="Birren B."/>
            <person name="Nusbaum C."/>
            <person name="Kahn D."/>
            <person name="Robinson-Rechavi M."/>
            <person name="Laudet V."/>
            <person name="Schachter V."/>
            <person name="Quetier F."/>
            <person name="Saurin W."/>
            <person name="Scarpelli C."/>
            <person name="Wincker P."/>
            <person name="Lander E.S."/>
            <person name="Weissenbach J."/>
            <person name="Roest Crollius H."/>
        </authorList>
    </citation>
    <scope>NUCLEOTIDE SEQUENCE [LARGE SCALE GENOMIC DNA]</scope>
</reference>
<proteinExistence type="inferred from homology"/>
<dbReference type="SMART" id="SM00355">
    <property type="entry name" value="ZnF_C2H2"/>
    <property type="match status" value="3"/>
</dbReference>
<dbReference type="PROSITE" id="PS50157">
    <property type="entry name" value="ZINC_FINGER_C2H2_2"/>
    <property type="match status" value="3"/>
</dbReference>
<dbReference type="Pfam" id="PF00096">
    <property type="entry name" value="zf-C2H2"/>
    <property type="match status" value="3"/>
</dbReference>
<evidence type="ECO:0000256" key="1">
    <source>
        <dbReference type="ARBA" id="ARBA00004123"/>
    </source>
</evidence>
<reference evidence="14" key="2">
    <citation type="submission" date="2004-02" db="EMBL/GenBank/DDBJ databases">
        <authorList>
            <consortium name="Genoscope"/>
            <consortium name="Whitehead Institute Centre for Genome Research"/>
        </authorList>
    </citation>
    <scope>NUCLEOTIDE SEQUENCE</scope>
</reference>
<evidence type="ECO:0000259" key="13">
    <source>
        <dbReference type="PROSITE" id="PS50157"/>
    </source>
</evidence>
<dbReference type="PANTHER" id="PTHR23235:SF129">
    <property type="entry name" value="KRUEPPEL-LIKE FACTOR 5-LIKE"/>
    <property type="match status" value="1"/>
</dbReference>
<dbReference type="OrthoDB" id="4748970at2759"/>
<evidence type="ECO:0000256" key="6">
    <source>
        <dbReference type="ARBA" id="ARBA00022833"/>
    </source>
</evidence>
<dbReference type="GO" id="GO:0000981">
    <property type="term" value="F:DNA-binding transcription factor activity, RNA polymerase II-specific"/>
    <property type="evidence" value="ECO:0007669"/>
    <property type="project" value="TreeGrafter"/>
</dbReference>
<keyword evidence="10" id="KW-0539">Nucleus</keyword>
<organism evidence="14">
    <name type="scientific">Tetraodon nigroviridis</name>
    <name type="common">Spotted green pufferfish</name>
    <name type="synonym">Chelonodon nigroviridis</name>
    <dbReference type="NCBI Taxonomy" id="99883"/>
    <lineage>
        <taxon>Eukaryota</taxon>
        <taxon>Metazoa</taxon>
        <taxon>Chordata</taxon>
        <taxon>Craniata</taxon>
        <taxon>Vertebrata</taxon>
        <taxon>Euteleostomi</taxon>
        <taxon>Actinopterygii</taxon>
        <taxon>Neopterygii</taxon>
        <taxon>Teleostei</taxon>
        <taxon>Neoteleostei</taxon>
        <taxon>Acanthomorphata</taxon>
        <taxon>Eupercaria</taxon>
        <taxon>Tetraodontiformes</taxon>
        <taxon>Tetradontoidea</taxon>
        <taxon>Tetraodontidae</taxon>
        <taxon>Tetraodon</taxon>
    </lineage>
</organism>
<name>Q4RWC8_TETNG</name>
<feature type="domain" description="C2H2-type" evidence="13">
    <location>
        <begin position="294"/>
        <end position="323"/>
    </location>
</feature>
<feature type="region of interest" description="Disordered" evidence="12">
    <location>
        <begin position="177"/>
        <end position="205"/>
    </location>
</feature>
<keyword evidence="8" id="KW-0238">DNA-binding</keyword>
<comment type="similarity">
    <text evidence="2">Belongs to the krueppel C2H2-type zinc-finger protein family.</text>
</comment>
<dbReference type="EMBL" id="CAAE01014990">
    <property type="protein sequence ID" value="CAG07304.1"/>
    <property type="molecule type" value="Genomic_DNA"/>
</dbReference>
<keyword evidence="9" id="KW-0804">Transcription</keyword>
<dbReference type="AlphaFoldDB" id="Q4RWC8"/>
<keyword evidence="3" id="KW-0479">Metal-binding</keyword>
<evidence type="ECO:0000256" key="7">
    <source>
        <dbReference type="ARBA" id="ARBA00023015"/>
    </source>
</evidence>
<dbReference type="Gene3D" id="3.30.160.60">
    <property type="entry name" value="Classic Zinc Finger"/>
    <property type="match status" value="3"/>
</dbReference>
<dbReference type="SUPFAM" id="SSF57667">
    <property type="entry name" value="beta-beta-alpha zinc fingers"/>
    <property type="match status" value="2"/>
</dbReference>
<feature type="non-terminal residue" evidence="14">
    <location>
        <position position="1"/>
    </location>
</feature>
<gene>
    <name evidence="14" type="ORF">GSTENG00027927001</name>
</gene>
<dbReference type="FunFam" id="3.30.160.60:FF:001395">
    <property type="entry name" value="Krueppel-like factor 7"/>
    <property type="match status" value="1"/>
</dbReference>
<dbReference type="FunFam" id="3.30.160.60:FF:000021">
    <property type="entry name" value="Basic krueppel-like factor 3"/>
    <property type="match status" value="1"/>
</dbReference>
<keyword evidence="4" id="KW-0677">Repeat</keyword>
<accession>Q4RWC8</accession>
<feature type="domain" description="C2H2-type" evidence="13">
    <location>
        <begin position="324"/>
        <end position="353"/>
    </location>
</feature>